<feature type="transmembrane region" description="Helical" evidence="7">
    <location>
        <begin position="363"/>
        <end position="387"/>
    </location>
</feature>
<dbReference type="InterPro" id="IPR010656">
    <property type="entry name" value="DctM"/>
</dbReference>
<dbReference type="GO" id="GO:0022857">
    <property type="term" value="F:transmembrane transporter activity"/>
    <property type="evidence" value="ECO:0007669"/>
    <property type="project" value="UniProtKB-UniRule"/>
</dbReference>
<comment type="subcellular location">
    <subcellularLocation>
        <location evidence="1 7">Cell inner membrane</location>
        <topology evidence="1 7">Multi-pass membrane protein</topology>
    </subcellularLocation>
</comment>
<reference evidence="9 10" key="1">
    <citation type="submission" date="2019-12" db="EMBL/GenBank/DDBJ databases">
        <title>Maritimibacter sp. nov. sp. isolated from sea sand.</title>
        <authorList>
            <person name="Kim J."/>
            <person name="Jeong S.E."/>
            <person name="Jung H.S."/>
            <person name="Jeon C.O."/>
        </authorList>
    </citation>
    <scope>NUCLEOTIDE SEQUENCE [LARGE SCALE GENOMIC DNA]</scope>
    <source>
        <strain evidence="9 10">DP07</strain>
    </source>
</reference>
<evidence type="ECO:0000313" key="10">
    <source>
        <dbReference type="Proteomes" id="UP000467322"/>
    </source>
</evidence>
<keyword evidence="2" id="KW-1003">Cell membrane</keyword>
<evidence type="ECO:0000256" key="5">
    <source>
        <dbReference type="ARBA" id="ARBA00022989"/>
    </source>
</evidence>
<dbReference type="GO" id="GO:0005886">
    <property type="term" value="C:plasma membrane"/>
    <property type="evidence" value="ECO:0007669"/>
    <property type="project" value="UniProtKB-SubCell"/>
</dbReference>
<feature type="transmembrane region" description="Helical" evidence="7">
    <location>
        <begin position="60"/>
        <end position="79"/>
    </location>
</feature>
<feature type="transmembrane region" description="Helical" evidence="7">
    <location>
        <begin position="219"/>
        <end position="242"/>
    </location>
</feature>
<feature type="transmembrane region" description="Helical" evidence="7">
    <location>
        <begin position="278"/>
        <end position="299"/>
    </location>
</feature>
<feature type="transmembrane region" description="Helical" evidence="7">
    <location>
        <begin position="141"/>
        <end position="168"/>
    </location>
</feature>
<dbReference type="Proteomes" id="UP000467322">
    <property type="component" value="Unassembled WGS sequence"/>
</dbReference>
<dbReference type="AlphaFoldDB" id="A0A845M2H0"/>
<feature type="transmembrane region" description="Helical" evidence="7">
    <location>
        <begin position="174"/>
        <end position="198"/>
    </location>
</feature>
<evidence type="ECO:0000256" key="1">
    <source>
        <dbReference type="ARBA" id="ARBA00004429"/>
    </source>
</evidence>
<dbReference type="PANTHER" id="PTHR33362">
    <property type="entry name" value="SIALIC ACID TRAP TRANSPORTER PERMEASE PROTEIN SIAT-RELATED"/>
    <property type="match status" value="1"/>
</dbReference>
<gene>
    <name evidence="9" type="ORF">GQE99_01525</name>
</gene>
<dbReference type="RefSeq" id="WP_161349828.1">
    <property type="nucleotide sequence ID" value="NZ_WTUX01000003.1"/>
</dbReference>
<comment type="similarity">
    <text evidence="7">Belongs to the TRAP transporter large permease family.</text>
</comment>
<keyword evidence="6 7" id="KW-0472">Membrane</keyword>
<dbReference type="PIRSF" id="PIRSF006066">
    <property type="entry name" value="HI0050"/>
    <property type="match status" value="1"/>
</dbReference>
<comment type="caution">
    <text evidence="9">The sequence shown here is derived from an EMBL/GenBank/DDBJ whole genome shotgun (WGS) entry which is preliminary data.</text>
</comment>
<feature type="transmembrane region" description="Helical" evidence="7">
    <location>
        <begin position="6"/>
        <end position="39"/>
    </location>
</feature>
<keyword evidence="3 7" id="KW-0997">Cell inner membrane</keyword>
<evidence type="ECO:0000256" key="6">
    <source>
        <dbReference type="ARBA" id="ARBA00023136"/>
    </source>
</evidence>
<keyword evidence="5 7" id="KW-1133">Transmembrane helix</keyword>
<sequence>MEGELVAILGFSALFVLMILRVPVGIAMGLVGVFGFMAMRGVGPGLNLLLNSPFRTASDYTLSVVPMFVLMGVFASRSGMSSELFRVSRAFVGHRRGGLAVSTILACAGFAAINGSSLATAATMTKIAMPEMRREGYEASFAAGSIAAGGTLGIIIPPSVAMLVYAILTEQDVASLFIAGILPGLLAVALYSGAIWIVSFRRPEAFPVAQRTDRRERIIALRDVWATLLLFSLVFGSMYLGVVTVAEAAALGAVGTMIIGVLRGRLDFPAIRECLIEALRTTASIFTIAIGAFLFGYFLAITRTTQNLTGFITALDMAPAMIMALLLLGYLLLGAFVDEIAIVILTIPIVYPAVIAMGFDPIWFGVIIVMTVSIGLISPPVGMNVYVINSIDREIGLVGIFKGVMPFLAADLVRLLLLSIFPAISLLLPSLMP</sequence>
<feature type="domain" description="TRAP C4-dicarboxylate transport system permease DctM subunit" evidence="8">
    <location>
        <begin position="13"/>
        <end position="424"/>
    </location>
</feature>
<dbReference type="Pfam" id="PF06808">
    <property type="entry name" value="DctM"/>
    <property type="match status" value="1"/>
</dbReference>
<dbReference type="InterPro" id="IPR004681">
    <property type="entry name" value="TRAP_DctM"/>
</dbReference>
<protein>
    <recommendedName>
        <fullName evidence="7">TRAP transporter large permease protein</fullName>
    </recommendedName>
</protein>
<evidence type="ECO:0000256" key="4">
    <source>
        <dbReference type="ARBA" id="ARBA00022692"/>
    </source>
</evidence>
<keyword evidence="7" id="KW-0813">Transport</keyword>
<dbReference type="NCBIfam" id="TIGR00786">
    <property type="entry name" value="dctM"/>
    <property type="match status" value="1"/>
</dbReference>
<evidence type="ECO:0000313" key="9">
    <source>
        <dbReference type="EMBL" id="MZR11703.1"/>
    </source>
</evidence>
<feature type="transmembrane region" description="Helical" evidence="7">
    <location>
        <begin position="311"/>
        <end position="333"/>
    </location>
</feature>
<keyword evidence="10" id="KW-1185">Reference proteome</keyword>
<name>A0A845M2H0_9RHOB</name>
<feature type="transmembrane region" description="Helical" evidence="7">
    <location>
        <begin position="99"/>
        <end position="120"/>
    </location>
</feature>
<accession>A0A845M2H0</accession>
<organism evidence="9 10">
    <name type="scientific">Maritimibacter harenae</name>
    <dbReference type="NCBI Taxonomy" id="2606218"/>
    <lineage>
        <taxon>Bacteria</taxon>
        <taxon>Pseudomonadati</taxon>
        <taxon>Pseudomonadota</taxon>
        <taxon>Alphaproteobacteria</taxon>
        <taxon>Rhodobacterales</taxon>
        <taxon>Roseobacteraceae</taxon>
        <taxon>Maritimibacter</taxon>
    </lineage>
</organism>
<evidence type="ECO:0000256" key="3">
    <source>
        <dbReference type="ARBA" id="ARBA00022519"/>
    </source>
</evidence>
<dbReference type="EMBL" id="WTUX01000003">
    <property type="protein sequence ID" value="MZR11703.1"/>
    <property type="molecule type" value="Genomic_DNA"/>
</dbReference>
<evidence type="ECO:0000256" key="2">
    <source>
        <dbReference type="ARBA" id="ARBA00022475"/>
    </source>
</evidence>
<dbReference type="PANTHER" id="PTHR33362:SF5">
    <property type="entry name" value="C4-DICARBOXYLATE TRAP TRANSPORTER LARGE PERMEASE PROTEIN DCTM"/>
    <property type="match status" value="1"/>
</dbReference>
<keyword evidence="4 7" id="KW-0812">Transmembrane</keyword>
<feature type="transmembrane region" description="Helical" evidence="7">
    <location>
        <begin position="340"/>
        <end position="357"/>
    </location>
</feature>
<comment type="subunit">
    <text evidence="7">The complex comprises the extracytoplasmic solute receptor protein and the two transmembrane proteins.</text>
</comment>
<evidence type="ECO:0000256" key="7">
    <source>
        <dbReference type="RuleBase" id="RU369079"/>
    </source>
</evidence>
<feature type="transmembrane region" description="Helical" evidence="7">
    <location>
        <begin position="248"/>
        <end position="266"/>
    </location>
</feature>
<proteinExistence type="inferred from homology"/>
<comment type="function">
    <text evidence="7">Part of the tripartite ATP-independent periplasmic (TRAP) transport system.</text>
</comment>
<evidence type="ECO:0000259" key="8">
    <source>
        <dbReference type="Pfam" id="PF06808"/>
    </source>
</evidence>